<reference evidence="1 2" key="1">
    <citation type="journal article" date="2019" name="Sci. Rep.">
        <title>Orb-weaving spider Araneus ventricosus genome elucidates the spidroin gene catalogue.</title>
        <authorList>
            <person name="Kono N."/>
            <person name="Nakamura H."/>
            <person name="Ohtoshi R."/>
            <person name="Moran D.A.P."/>
            <person name="Shinohara A."/>
            <person name="Yoshida Y."/>
            <person name="Fujiwara M."/>
            <person name="Mori M."/>
            <person name="Tomita M."/>
            <person name="Arakawa K."/>
        </authorList>
    </citation>
    <scope>NUCLEOTIDE SEQUENCE [LARGE SCALE GENOMIC DNA]</scope>
</reference>
<dbReference type="Proteomes" id="UP000499080">
    <property type="component" value="Unassembled WGS sequence"/>
</dbReference>
<protein>
    <submittedName>
        <fullName evidence="1">Uncharacterized protein</fullName>
    </submittedName>
</protein>
<gene>
    <name evidence="1" type="ORF">AVEN_239239_2</name>
</gene>
<name>A0A4Y2J9G7_ARAVE</name>
<organism evidence="1 2">
    <name type="scientific">Araneus ventricosus</name>
    <name type="common">Orbweaver spider</name>
    <name type="synonym">Epeira ventricosa</name>
    <dbReference type="NCBI Taxonomy" id="182803"/>
    <lineage>
        <taxon>Eukaryota</taxon>
        <taxon>Metazoa</taxon>
        <taxon>Ecdysozoa</taxon>
        <taxon>Arthropoda</taxon>
        <taxon>Chelicerata</taxon>
        <taxon>Arachnida</taxon>
        <taxon>Araneae</taxon>
        <taxon>Araneomorphae</taxon>
        <taxon>Entelegynae</taxon>
        <taxon>Araneoidea</taxon>
        <taxon>Araneidae</taxon>
        <taxon>Araneus</taxon>
    </lineage>
</organism>
<dbReference type="EMBL" id="BGPR01003293">
    <property type="protein sequence ID" value="GBM86209.1"/>
    <property type="molecule type" value="Genomic_DNA"/>
</dbReference>
<accession>A0A4Y2J9G7</accession>
<keyword evidence="2" id="KW-1185">Reference proteome</keyword>
<dbReference type="AlphaFoldDB" id="A0A4Y2J9G7"/>
<sequence>MDANHILEKNVNISTMPCSTPIQRKWCQKLSSSFDLGHFGVHQGFVHVHYSWTHVDAILLHNGTSALPVVGLPSVPDPPSILDTQEICPEGWHRSARSSRTRWRLELHPVSCKMDSLENKIPNRQLLCVFEIQTSSDYHH</sequence>
<evidence type="ECO:0000313" key="2">
    <source>
        <dbReference type="Proteomes" id="UP000499080"/>
    </source>
</evidence>
<evidence type="ECO:0000313" key="1">
    <source>
        <dbReference type="EMBL" id="GBM86209.1"/>
    </source>
</evidence>
<comment type="caution">
    <text evidence="1">The sequence shown here is derived from an EMBL/GenBank/DDBJ whole genome shotgun (WGS) entry which is preliminary data.</text>
</comment>
<proteinExistence type="predicted"/>